<evidence type="ECO:0000259" key="1">
    <source>
        <dbReference type="Pfam" id="PF01636"/>
    </source>
</evidence>
<feature type="domain" description="Aminoglycoside phosphotransferase" evidence="1">
    <location>
        <begin position="10"/>
        <end position="258"/>
    </location>
</feature>
<name>A0A9W9FIE4_9EURO</name>
<keyword evidence="3" id="KW-1185">Reference proteome</keyword>
<comment type="caution">
    <text evidence="2">The sequence shown here is derived from an EMBL/GenBank/DDBJ whole genome shotgun (WGS) entry which is preliminary data.</text>
</comment>
<dbReference type="SUPFAM" id="SSF56112">
    <property type="entry name" value="Protein kinase-like (PK-like)"/>
    <property type="match status" value="1"/>
</dbReference>
<evidence type="ECO:0000313" key="3">
    <source>
        <dbReference type="Proteomes" id="UP001149165"/>
    </source>
</evidence>
<accession>A0A9W9FIE4</accession>
<dbReference type="PANTHER" id="PTHR21310:SF15">
    <property type="entry name" value="AMINOGLYCOSIDE PHOSPHOTRANSFERASE DOMAIN-CONTAINING PROTEIN"/>
    <property type="match status" value="1"/>
</dbReference>
<dbReference type="InterPro" id="IPR011009">
    <property type="entry name" value="Kinase-like_dom_sf"/>
</dbReference>
<organism evidence="2 3">
    <name type="scientific">Penicillium angulare</name>
    <dbReference type="NCBI Taxonomy" id="116970"/>
    <lineage>
        <taxon>Eukaryota</taxon>
        <taxon>Fungi</taxon>
        <taxon>Dikarya</taxon>
        <taxon>Ascomycota</taxon>
        <taxon>Pezizomycotina</taxon>
        <taxon>Eurotiomycetes</taxon>
        <taxon>Eurotiomycetidae</taxon>
        <taxon>Eurotiales</taxon>
        <taxon>Aspergillaceae</taxon>
        <taxon>Penicillium</taxon>
    </lineage>
</organism>
<dbReference type="InterPro" id="IPR051678">
    <property type="entry name" value="AGP_Transferase"/>
</dbReference>
<reference evidence="2" key="2">
    <citation type="journal article" date="2023" name="IMA Fungus">
        <title>Comparative genomic study of the Penicillium genus elucidates a diverse pangenome and 15 lateral gene transfer events.</title>
        <authorList>
            <person name="Petersen C."/>
            <person name="Sorensen T."/>
            <person name="Nielsen M.R."/>
            <person name="Sondergaard T.E."/>
            <person name="Sorensen J.L."/>
            <person name="Fitzpatrick D.A."/>
            <person name="Frisvad J.C."/>
            <person name="Nielsen K.L."/>
        </authorList>
    </citation>
    <scope>NUCLEOTIDE SEQUENCE</scope>
    <source>
        <strain evidence="2">IBT 30069</strain>
    </source>
</reference>
<dbReference type="EMBL" id="JAPQKH010000004">
    <property type="protein sequence ID" value="KAJ5100766.1"/>
    <property type="molecule type" value="Genomic_DNA"/>
</dbReference>
<dbReference type="Gene3D" id="3.90.1200.10">
    <property type="match status" value="1"/>
</dbReference>
<reference evidence="2" key="1">
    <citation type="submission" date="2022-11" db="EMBL/GenBank/DDBJ databases">
        <authorList>
            <person name="Petersen C."/>
        </authorList>
    </citation>
    <scope>NUCLEOTIDE SEQUENCE</scope>
    <source>
        <strain evidence="2">IBT 30069</strain>
    </source>
</reference>
<gene>
    <name evidence="2" type="ORF">N7456_006818</name>
</gene>
<dbReference type="OrthoDB" id="5327538at2759"/>
<proteinExistence type="predicted"/>
<dbReference type="InterPro" id="IPR002575">
    <property type="entry name" value="Aminoglycoside_PTrfase"/>
</dbReference>
<evidence type="ECO:0000313" key="2">
    <source>
        <dbReference type="EMBL" id="KAJ5100766.1"/>
    </source>
</evidence>
<dbReference type="PANTHER" id="PTHR21310">
    <property type="entry name" value="AMINOGLYCOSIDE PHOSPHOTRANSFERASE-RELATED-RELATED"/>
    <property type="match status" value="1"/>
</dbReference>
<dbReference type="AlphaFoldDB" id="A0A9W9FIE4"/>
<dbReference type="Proteomes" id="UP001149165">
    <property type="component" value="Unassembled WGS sequence"/>
</dbReference>
<dbReference type="Pfam" id="PF01636">
    <property type="entry name" value="APH"/>
    <property type="match status" value="1"/>
</dbReference>
<protein>
    <submittedName>
        <fullName evidence="2">Aminoglycoside phosphotransferase</fullName>
    </submittedName>
</protein>
<sequence length="443" mass="51931">MPMEIGRKLLLSEAATLRYLRAHSEIPVPEVYDYCASSDNEIGIPFIFMSEAPGWPLSKVWKSADSSQPSLETPTKAKIISQLGKITWKLAQLRFDKIGSLYEENNSFIIKECLSRGHMMNERCSLDIARGPFTSKEEFYDSLISALSEHAEALRLSHHCFIAPVPSRSDYLSYRQYESAVDLWNDFVTIGRKIDSSDNRLDYIVAVDALHDVIQKFQLPETYPETFPLCHPDLSVNNIYVDEDYNITCIIDWAFASTIPEPMLLTPPGLPQYRDEISSELQISFIDGFIASMSESTRENPVHRYRKSLERGRVFWKLSRLLNLDSINDYPLFSTLWKFTHGPEQDLVQYFLQQRRSAHYIQLYNEVQQEDESIFKIEKDEKDYFRNKDLRHTIANKMTLMSEWKTKYTDKRLPRLREDMFVTSANLWKWVQIFIQNWEKMSW</sequence>